<evidence type="ECO:0000256" key="5">
    <source>
        <dbReference type="RuleBase" id="RU003476"/>
    </source>
</evidence>
<comment type="caution">
    <text evidence="8">The sequence shown here is derived from an EMBL/GenBank/DDBJ whole genome shotgun (WGS) entry which is preliminary data.</text>
</comment>
<keyword evidence="4" id="KW-0460">Magnesium</keyword>
<organism evidence="8 9">
    <name type="scientific">Streptomyces yaizuensis</name>
    <dbReference type="NCBI Taxonomy" id="2989713"/>
    <lineage>
        <taxon>Bacteria</taxon>
        <taxon>Bacillati</taxon>
        <taxon>Actinomycetota</taxon>
        <taxon>Actinomycetes</taxon>
        <taxon>Kitasatosporales</taxon>
        <taxon>Streptomycetaceae</taxon>
        <taxon>Streptomyces</taxon>
    </lineage>
</organism>
<dbReference type="PRINTS" id="PR00502">
    <property type="entry name" value="NUDIXFAMILY"/>
</dbReference>
<feature type="domain" description="Nudix hydrolase" evidence="7">
    <location>
        <begin position="19"/>
        <end position="157"/>
    </location>
</feature>
<evidence type="ECO:0000313" key="9">
    <source>
        <dbReference type="Proteomes" id="UP001291653"/>
    </source>
</evidence>
<evidence type="ECO:0000313" key="8">
    <source>
        <dbReference type="EMBL" id="GLF97478.1"/>
    </source>
</evidence>
<keyword evidence="3 5" id="KW-0378">Hydrolase</keyword>
<name>A0ABQ5P4U2_9ACTN</name>
<dbReference type="InterPro" id="IPR020476">
    <property type="entry name" value="Nudix_hydrolase"/>
</dbReference>
<dbReference type="InterPro" id="IPR000086">
    <property type="entry name" value="NUDIX_hydrolase_dom"/>
</dbReference>
<evidence type="ECO:0000256" key="4">
    <source>
        <dbReference type="ARBA" id="ARBA00022842"/>
    </source>
</evidence>
<evidence type="ECO:0000256" key="3">
    <source>
        <dbReference type="ARBA" id="ARBA00022801"/>
    </source>
</evidence>
<dbReference type="Proteomes" id="UP001291653">
    <property type="component" value="Unassembled WGS sequence"/>
</dbReference>
<comment type="similarity">
    <text evidence="2 5">Belongs to the Nudix hydrolase family.</text>
</comment>
<dbReference type="Pfam" id="PF00293">
    <property type="entry name" value="NUDIX"/>
    <property type="match status" value="1"/>
</dbReference>
<dbReference type="PROSITE" id="PS51462">
    <property type="entry name" value="NUDIX"/>
    <property type="match status" value="1"/>
</dbReference>
<dbReference type="SUPFAM" id="SSF55811">
    <property type="entry name" value="Nudix"/>
    <property type="match status" value="1"/>
</dbReference>
<dbReference type="RefSeq" id="WP_323449487.1">
    <property type="nucleotide sequence ID" value="NZ_BSBI01000011.1"/>
</dbReference>
<keyword evidence="9" id="KW-1185">Reference proteome</keyword>
<proteinExistence type="inferred from homology"/>
<dbReference type="PROSITE" id="PS00893">
    <property type="entry name" value="NUDIX_BOX"/>
    <property type="match status" value="1"/>
</dbReference>
<dbReference type="EMBL" id="BSBI01000011">
    <property type="protein sequence ID" value="GLF97478.1"/>
    <property type="molecule type" value="Genomic_DNA"/>
</dbReference>
<evidence type="ECO:0000256" key="1">
    <source>
        <dbReference type="ARBA" id="ARBA00001946"/>
    </source>
</evidence>
<dbReference type="CDD" id="cd18876">
    <property type="entry name" value="NUDIX_Hydrolase"/>
    <property type="match status" value="1"/>
</dbReference>
<evidence type="ECO:0000256" key="6">
    <source>
        <dbReference type="SAM" id="MobiDB-lite"/>
    </source>
</evidence>
<feature type="region of interest" description="Disordered" evidence="6">
    <location>
        <begin position="1"/>
        <end position="21"/>
    </location>
</feature>
<evidence type="ECO:0000259" key="7">
    <source>
        <dbReference type="PROSITE" id="PS51462"/>
    </source>
</evidence>
<reference evidence="8 9" key="1">
    <citation type="submission" date="2022-10" db="EMBL/GenBank/DDBJ databases">
        <title>Draft genome sequence of Streptomyces sp. YSPA8.</title>
        <authorList>
            <person name="Moriuchi R."/>
            <person name="Dohra H."/>
            <person name="Yamamura H."/>
            <person name="Kodani S."/>
        </authorList>
    </citation>
    <scope>NUCLEOTIDE SEQUENCE [LARGE SCALE GENOMIC DNA]</scope>
    <source>
        <strain evidence="8 9">YSPA8</strain>
    </source>
</reference>
<dbReference type="Gene3D" id="3.90.79.10">
    <property type="entry name" value="Nucleoside Triphosphate Pyrophosphohydrolase"/>
    <property type="match status" value="1"/>
</dbReference>
<comment type="cofactor">
    <cofactor evidence="1">
        <name>Mg(2+)</name>
        <dbReference type="ChEBI" id="CHEBI:18420"/>
    </cofactor>
</comment>
<dbReference type="InterPro" id="IPR020084">
    <property type="entry name" value="NUDIX_hydrolase_CS"/>
</dbReference>
<dbReference type="PANTHER" id="PTHR43046">
    <property type="entry name" value="GDP-MANNOSE MANNOSYL HYDROLASE"/>
    <property type="match status" value="1"/>
</dbReference>
<accession>A0ABQ5P4U2</accession>
<protein>
    <submittedName>
        <fullName evidence="8">NUDIX domain-containing protein</fullName>
    </submittedName>
</protein>
<evidence type="ECO:0000256" key="2">
    <source>
        <dbReference type="ARBA" id="ARBA00005582"/>
    </source>
</evidence>
<gene>
    <name evidence="8" type="ORF">SYYSPA8_24295</name>
</gene>
<dbReference type="PANTHER" id="PTHR43046:SF12">
    <property type="entry name" value="GDP-MANNOSE MANNOSYL HYDROLASE"/>
    <property type="match status" value="1"/>
</dbReference>
<feature type="compositionally biased region" description="Basic residues" evidence="6">
    <location>
        <begin position="1"/>
        <end position="10"/>
    </location>
</feature>
<sequence>MHRRTTRTARHGPPEQTKPRRRIGAVVLVQDPAGRILLVKPTYKPGWQLPGGGARAGEAVTDAAARELAEETGLRLRVSRFLVLDQVPANPDTGSAEGFNVVCDGGTLTPAETEAAAIPDTARAELEDLRWVPPAQLGEYVRPYQERRIRAALEIRAGGTSLPLLLLGEPVA</sequence>
<dbReference type="InterPro" id="IPR015797">
    <property type="entry name" value="NUDIX_hydrolase-like_dom_sf"/>
</dbReference>